<accession>A0A8S3EN53</accession>
<evidence type="ECO:0000313" key="1">
    <source>
        <dbReference type="EMBL" id="CAF5081525.1"/>
    </source>
</evidence>
<comment type="caution">
    <text evidence="1">The sequence shown here is derived from an EMBL/GenBank/DDBJ whole genome shotgun (WGS) entry which is preliminary data.</text>
</comment>
<proteinExistence type="predicted"/>
<dbReference type="EMBL" id="CAJOBH010233699">
    <property type="protein sequence ID" value="CAF5081525.1"/>
    <property type="molecule type" value="Genomic_DNA"/>
</dbReference>
<sequence>MLIYLLEPTDFNVRLCNLPRESWSHVFLTISKTTNTVRVCLNGQRSLVKIHSIPSLYSSNSTKPWSISLGQQSLDTCTIFYYDLGSILLFDKVDFLNEINNDCIPTYLFSLGSDHWHFL</sequence>
<evidence type="ECO:0000313" key="2">
    <source>
        <dbReference type="Proteomes" id="UP000681967"/>
    </source>
</evidence>
<reference evidence="1" key="1">
    <citation type="submission" date="2021-02" db="EMBL/GenBank/DDBJ databases">
        <authorList>
            <person name="Nowell W R."/>
        </authorList>
    </citation>
    <scope>NUCLEOTIDE SEQUENCE</scope>
</reference>
<protein>
    <submittedName>
        <fullName evidence="1">Uncharacterized protein</fullName>
    </submittedName>
</protein>
<name>A0A8S3EN53_9BILA</name>
<feature type="non-terminal residue" evidence="1">
    <location>
        <position position="119"/>
    </location>
</feature>
<dbReference type="Proteomes" id="UP000681967">
    <property type="component" value="Unassembled WGS sequence"/>
</dbReference>
<gene>
    <name evidence="1" type="ORF">BYL167_LOCUS61984</name>
</gene>
<dbReference type="AlphaFoldDB" id="A0A8S3EN53"/>
<organism evidence="1 2">
    <name type="scientific">Rotaria magnacalcarata</name>
    <dbReference type="NCBI Taxonomy" id="392030"/>
    <lineage>
        <taxon>Eukaryota</taxon>
        <taxon>Metazoa</taxon>
        <taxon>Spiralia</taxon>
        <taxon>Gnathifera</taxon>
        <taxon>Rotifera</taxon>
        <taxon>Eurotatoria</taxon>
        <taxon>Bdelloidea</taxon>
        <taxon>Philodinida</taxon>
        <taxon>Philodinidae</taxon>
        <taxon>Rotaria</taxon>
    </lineage>
</organism>